<dbReference type="InterPro" id="IPR011711">
    <property type="entry name" value="GntR_C"/>
</dbReference>
<keyword evidence="2" id="KW-0238">DNA-binding</keyword>
<evidence type="ECO:0000256" key="3">
    <source>
        <dbReference type="ARBA" id="ARBA00023163"/>
    </source>
</evidence>
<dbReference type="AlphaFoldDB" id="A0A5C4LBV3"/>
<evidence type="ECO:0000256" key="1">
    <source>
        <dbReference type="ARBA" id="ARBA00023015"/>
    </source>
</evidence>
<organism evidence="5 6">
    <name type="scientific">Methylobacterium terricola</name>
    <dbReference type="NCBI Taxonomy" id="2583531"/>
    <lineage>
        <taxon>Bacteria</taxon>
        <taxon>Pseudomonadati</taxon>
        <taxon>Pseudomonadota</taxon>
        <taxon>Alphaproteobacteria</taxon>
        <taxon>Hyphomicrobiales</taxon>
        <taxon>Methylobacteriaceae</taxon>
        <taxon>Methylobacterium</taxon>
    </lineage>
</organism>
<feature type="domain" description="HTH gntR-type" evidence="4">
    <location>
        <begin position="18"/>
        <end position="87"/>
    </location>
</feature>
<gene>
    <name evidence="5" type="ORF">FF100_24085</name>
</gene>
<evidence type="ECO:0000256" key="2">
    <source>
        <dbReference type="ARBA" id="ARBA00023125"/>
    </source>
</evidence>
<accession>A0A5C4LBV3</accession>
<evidence type="ECO:0000259" key="4">
    <source>
        <dbReference type="PROSITE" id="PS50949"/>
    </source>
</evidence>
<dbReference type="SUPFAM" id="SSF48008">
    <property type="entry name" value="GntR ligand-binding domain-like"/>
    <property type="match status" value="1"/>
</dbReference>
<dbReference type="RefSeq" id="WP_139038313.1">
    <property type="nucleotide sequence ID" value="NZ_VDDA01000014.1"/>
</dbReference>
<dbReference type="PANTHER" id="PTHR43537">
    <property type="entry name" value="TRANSCRIPTIONAL REGULATOR, GNTR FAMILY"/>
    <property type="match status" value="1"/>
</dbReference>
<dbReference type="PANTHER" id="PTHR43537:SF39">
    <property type="entry name" value="HTH-TYPE TRANSCRIPTIONAL REGULATOR MCBR"/>
    <property type="match status" value="1"/>
</dbReference>
<reference evidence="5 6" key="1">
    <citation type="submission" date="2019-06" db="EMBL/GenBank/DDBJ databases">
        <title>Genome of Methylobacterium sp. 17Sr1-39.</title>
        <authorList>
            <person name="Seo T."/>
        </authorList>
    </citation>
    <scope>NUCLEOTIDE SEQUENCE [LARGE SCALE GENOMIC DNA]</scope>
    <source>
        <strain evidence="5 6">17Sr1-39</strain>
    </source>
</reference>
<keyword evidence="3" id="KW-0804">Transcription</keyword>
<dbReference type="InterPro" id="IPR000524">
    <property type="entry name" value="Tscrpt_reg_HTH_GntR"/>
</dbReference>
<dbReference type="Proteomes" id="UP000305267">
    <property type="component" value="Unassembled WGS sequence"/>
</dbReference>
<dbReference type="GO" id="GO:0003677">
    <property type="term" value="F:DNA binding"/>
    <property type="evidence" value="ECO:0007669"/>
    <property type="project" value="UniProtKB-KW"/>
</dbReference>
<dbReference type="SMART" id="SM00345">
    <property type="entry name" value="HTH_GNTR"/>
    <property type="match status" value="1"/>
</dbReference>
<evidence type="ECO:0000313" key="6">
    <source>
        <dbReference type="Proteomes" id="UP000305267"/>
    </source>
</evidence>
<dbReference type="PROSITE" id="PS50949">
    <property type="entry name" value="HTH_GNTR"/>
    <property type="match status" value="1"/>
</dbReference>
<keyword evidence="1" id="KW-0805">Transcription regulation</keyword>
<dbReference type="Pfam" id="PF07729">
    <property type="entry name" value="FCD"/>
    <property type="match status" value="1"/>
</dbReference>
<dbReference type="InterPro" id="IPR036388">
    <property type="entry name" value="WH-like_DNA-bd_sf"/>
</dbReference>
<dbReference type="OrthoDB" id="9815654at2"/>
<dbReference type="Gene3D" id="1.10.10.10">
    <property type="entry name" value="Winged helix-like DNA-binding domain superfamily/Winged helix DNA-binding domain"/>
    <property type="match status" value="1"/>
</dbReference>
<name>A0A5C4LBV3_9HYPH</name>
<dbReference type="Gene3D" id="1.20.120.530">
    <property type="entry name" value="GntR ligand-binding domain-like"/>
    <property type="match status" value="1"/>
</dbReference>
<dbReference type="SMART" id="SM00895">
    <property type="entry name" value="FCD"/>
    <property type="match status" value="1"/>
</dbReference>
<dbReference type="EMBL" id="VDDA01000014">
    <property type="protein sequence ID" value="TNC09999.1"/>
    <property type="molecule type" value="Genomic_DNA"/>
</dbReference>
<proteinExistence type="predicted"/>
<protein>
    <submittedName>
        <fullName evidence="5">GntR family transcriptional regulator</fullName>
    </submittedName>
</protein>
<dbReference type="InterPro" id="IPR036390">
    <property type="entry name" value="WH_DNA-bd_sf"/>
</dbReference>
<dbReference type="Pfam" id="PF00392">
    <property type="entry name" value="GntR"/>
    <property type="match status" value="1"/>
</dbReference>
<evidence type="ECO:0000313" key="5">
    <source>
        <dbReference type="EMBL" id="TNC09999.1"/>
    </source>
</evidence>
<comment type="caution">
    <text evidence="5">The sequence shown here is derived from an EMBL/GenBank/DDBJ whole genome shotgun (WGS) entry which is preliminary data.</text>
</comment>
<sequence length="245" mass="27118">MAPPRAQQELSYSPVSRATIQDHVYLRMRELILTGGIEPGRTVTVQSLAEAFGVSAMPVREAMQRLVAEKALTNVAGRSVGIPFLSPERLDDLQRVRIEVEGTAIGWAAEAMPPDELGLLDDLIREMDEAREQDDRARYVPANRAFHFAIYRASGSDTLLSIIESLWLQIGPFFNLLSASDAWGASNDHHRVMRAAIAARDPAQARRALRRDIDDAAAMLRRLLGEETPAVARTKRRKAAVLVTP</sequence>
<dbReference type="SUPFAM" id="SSF46785">
    <property type="entry name" value="Winged helix' DNA-binding domain"/>
    <property type="match status" value="1"/>
</dbReference>
<keyword evidence="6" id="KW-1185">Reference proteome</keyword>
<dbReference type="GO" id="GO:0003700">
    <property type="term" value="F:DNA-binding transcription factor activity"/>
    <property type="evidence" value="ECO:0007669"/>
    <property type="project" value="InterPro"/>
</dbReference>
<dbReference type="InterPro" id="IPR008920">
    <property type="entry name" value="TF_FadR/GntR_C"/>
</dbReference>